<reference evidence="2 3" key="1">
    <citation type="submission" date="2021-06" db="EMBL/GenBank/DDBJ databases">
        <authorList>
            <person name="Criscuolo A."/>
        </authorList>
    </citation>
    <scope>NUCLEOTIDE SEQUENCE [LARGE SCALE GENOMIC DNA]</scope>
    <source>
        <strain evidence="3">CIP 111802</strain>
    </source>
</reference>
<evidence type="ECO:0000313" key="2">
    <source>
        <dbReference type="EMBL" id="CAG7654605.1"/>
    </source>
</evidence>
<proteinExistence type="predicted"/>
<evidence type="ECO:0000259" key="1">
    <source>
        <dbReference type="Pfam" id="PF01872"/>
    </source>
</evidence>
<comment type="caution">
    <text evidence="2">The sequence shown here is derived from an EMBL/GenBank/DDBJ whole genome shotgun (WGS) entry which is preliminary data.</text>
</comment>
<accession>A0ABM8VQS7</accession>
<sequence length="108" mass="12805">MVITHSNMDLVWNNSQQLLMKDRETFIRDIERLKHQSEGKHISVESGIRTWRLFLQNTLFDEMRLFVHPVVAGQGEKLFNGMETMVPMRLKSSETFENDVVLLHYQKK</sequence>
<name>A0ABM8VQS7_9BACL</name>
<dbReference type="EMBL" id="CAJVCE010000023">
    <property type="protein sequence ID" value="CAG7654605.1"/>
    <property type="molecule type" value="Genomic_DNA"/>
</dbReference>
<dbReference type="RefSeq" id="WP_230415489.1">
    <property type="nucleotide sequence ID" value="NZ_CAJVCE010000023.1"/>
</dbReference>
<evidence type="ECO:0000313" key="3">
    <source>
        <dbReference type="Proteomes" id="UP000730618"/>
    </source>
</evidence>
<organism evidence="2 3">
    <name type="scientific">Paenibacillus allorhizosphaerae</name>
    <dbReference type="NCBI Taxonomy" id="2849866"/>
    <lineage>
        <taxon>Bacteria</taxon>
        <taxon>Bacillati</taxon>
        <taxon>Bacillota</taxon>
        <taxon>Bacilli</taxon>
        <taxon>Bacillales</taxon>
        <taxon>Paenibacillaceae</taxon>
        <taxon>Paenibacillus</taxon>
    </lineage>
</organism>
<protein>
    <recommendedName>
        <fullName evidence="1">Bacterial bifunctional deaminase-reductase C-terminal domain-containing protein</fullName>
    </recommendedName>
</protein>
<keyword evidence="3" id="KW-1185">Reference proteome</keyword>
<gene>
    <name evidence="2" type="ORF">PAECIP111802_05814</name>
</gene>
<dbReference type="Pfam" id="PF01872">
    <property type="entry name" value="RibD_C"/>
    <property type="match status" value="1"/>
</dbReference>
<feature type="domain" description="Bacterial bifunctional deaminase-reductase C-terminal" evidence="1">
    <location>
        <begin position="30"/>
        <end position="102"/>
    </location>
</feature>
<dbReference type="Proteomes" id="UP000730618">
    <property type="component" value="Unassembled WGS sequence"/>
</dbReference>
<dbReference type="InterPro" id="IPR002734">
    <property type="entry name" value="RibDG_C"/>
</dbReference>